<dbReference type="PANTHER" id="PTHR24052">
    <property type="entry name" value="DELTA-RELATED"/>
    <property type="match status" value="1"/>
</dbReference>
<keyword evidence="6 13" id="KW-0732">Signal</keyword>
<dbReference type="InterPro" id="IPR013032">
    <property type="entry name" value="EGF-like_CS"/>
</dbReference>
<dbReference type="OrthoDB" id="18487at2759"/>
<sequence>MLKICVLLALVVSVAAILEGPNVCTRQESYVTTVRISEQQPYQVKEFSWCFNVPPRCSKYKIKFKQVLKTQTLVKQRPVEECCEGYAPDSERRQCLPVCVEPCVKGKCVAPNTCSCAHGYGGPACDISCAVGKWGRHCQNDCRCMNGGTCEPLTGECSCAAGWRGDACEKVCAPPAFGDNCEQICQCKNNATCHPASGACSCPSGYTGPLCEKECPPNEPCPVLCHCQNNGKCNPVTNECECTSGWTGVVCANKYVS</sequence>
<dbReference type="InterPro" id="IPR052485">
    <property type="entry name" value="MEGF_diff_regulators"/>
</dbReference>
<feature type="domain" description="EGF-like" evidence="14">
    <location>
        <begin position="177"/>
        <end position="212"/>
    </location>
</feature>
<evidence type="ECO:0000256" key="6">
    <source>
        <dbReference type="ARBA" id="ARBA00022729"/>
    </source>
</evidence>
<dbReference type="FunFam" id="2.170.300.10:FF:000041">
    <property type="entry name" value="Tyrosine protein kinase receptor tie-1, putative"/>
    <property type="match status" value="1"/>
</dbReference>
<accession>A0A8S4RYX8</accession>
<protein>
    <submittedName>
        <fullName evidence="16">Jg23475 protein</fullName>
    </submittedName>
</protein>
<dbReference type="Pfam" id="PF12661">
    <property type="entry name" value="hEGF"/>
    <property type="match status" value="2"/>
</dbReference>
<feature type="signal peptide" evidence="13">
    <location>
        <begin position="1"/>
        <end position="16"/>
    </location>
</feature>
<evidence type="ECO:0000256" key="12">
    <source>
        <dbReference type="PROSITE-ProRule" id="PRU00076"/>
    </source>
</evidence>
<keyword evidence="4 12" id="KW-0245">EGF-like domain</keyword>
<name>A0A8S4RYX8_9NEOP</name>
<dbReference type="InterPro" id="IPR000742">
    <property type="entry name" value="EGF"/>
</dbReference>
<feature type="disulfide bond" evidence="12">
    <location>
        <begin position="202"/>
        <end position="211"/>
    </location>
</feature>
<feature type="domain" description="EMI" evidence="15">
    <location>
        <begin position="20"/>
        <end position="97"/>
    </location>
</feature>
<comment type="subcellular location">
    <subcellularLocation>
        <location evidence="2">Cell membrane</location>
    </subcellularLocation>
    <subcellularLocation>
        <location evidence="1">Membrane</location>
        <topology evidence="1">Single-pass membrane protein</topology>
    </subcellularLocation>
</comment>
<evidence type="ECO:0000256" key="4">
    <source>
        <dbReference type="ARBA" id="ARBA00022536"/>
    </source>
</evidence>
<keyword evidence="10 12" id="KW-1015">Disulfide bond</keyword>
<dbReference type="InterPro" id="IPR057138">
    <property type="entry name" value="EGF_PEAR1L-like"/>
</dbReference>
<feature type="domain" description="EGF-like" evidence="14">
    <location>
        <begin position="139"/>
        <end position="169"/>
    </location>
</feature>
<keyword evidence="8" id="KW-1133">Transmembrane helix</keyword>
<evidence type="ECO:0000256" key="7">
    <source>
        <dbReference type="ARBA" id="ARBA00022737"/>
    </source>
</evidence>
<feature type="chain" id="PRO_5035913465" evidence="13">
    <location>
        <begin position="17"/>
        <end position="257"/>
    </location>
</feature>
<comment type="caution">
    <text evidence="12">Lacks conserved residue(s) required for the propagation of feature annotation.</text>
</comment>
<evidence type="ECO:0000256" key="10">
    <source>
        <dbReference type="ARBA" id="ARBA00023157"/>
    </source>
</evidence>
<evidence type="ECO:0000256" key="11">
    <source>
        <dbReference type="ARBA" id="ARBA00023180"/>
    </source>
</evidence>
<dbReference type="PROSITE" id="PS50026">
    <property type="entry name" value="EGF_3"/>
    <property type="match status" value="3"/>
</dbReference>
<evidence type="ECO:0000313" key="17">
    <source>
        <dbReference type="Proteomes" id="UP000838756"/>
    </source>
</evidence>
<dbReference type="Gene3D" id="2.170.300.10">
    <property type="entry name" value="Tie2 ligand-binding domain superfamily"/>
    <property type="match status" value="1"/>
</dbReference>
<dbReference type="Pfam" id="PF07546">
    <property type="entry name" value="EMI"/>
    <property type="match status" value="1"/>
</dbReference>
<comment type="caution">
    <text evidence="16">The sequence shown here is derived from an EMBL/GenBank/DDBJ whole genome shotgun (WGS) entry which is preliminary data.</text>
</comment>
<proteinExistence type="predicted"/>
<evidence type="ECO:0000259" key="15">
    <source>
        <dbReference type="PROSITE" id="PS51041"/>
    </source>
</evidence>
<dbReference type="Pfam" id="PF23301">
    <property type="entry name" value="EGF_PEAR1L"/>
    <property type="match status" value="1"/>
</dbReference>
<evidence type="ECO:0000256" key="5">
    <source>
        <dbReference type="ARBA" id="ARBA00022692"/>
    </source>
</evidence>
<reference evidence="16" key="1">
    <citation type="submission" date="2022-03" db="EMBL/GenBank/DDBJ databases">
        <authorList>
            <person name="Lindestad O."/>
        </authorList>
    </citation>
    <scope>NUCLEOTIDE SEQUENCE</scope>
</reference>
<keyword evidence="3" id="KW-1003">Cell membrane</keyword>
<evidence type="ECO:0000256" key="2">
    <source>
        <dbReference type="ARBA" id="ARBA00004236"/>
    </source>
</evidence>
<keyword evidence="9" id="KW-0472">Membrane</keyword>
<dbReference type="PROSITE" id="PS00022">
    <property type="entry name" value="EGF_1"/>
    <property type="match status" value="3"/>
</dbReference>
<dbReference type="EMBL" id="CAKXAJ010025807">
    <property type="protein sequence ID" value="CAH2244169.1"/>
    <property type="molecule type" value="Genomic_DNA"/>
</dbReference>
<gene>
    <name evidence="16" type="primary">jg23475</name>
    <name evidence="16" type="ORF">PAEG_LOCUS20157</name>
</gene>
<evidence type="ECO:0000256" key="9">
    <source>
        <dbReference type="ARBA" id="ARBA00023136"/>
    </source>
</evidence>
<dbReference type="PANTHER" id="PTHR24052:SF8">
    <property type="entry name" value="NIMROD A, ISOFORM E"/>
    <property type="match status" value="1"/>
</dbReference>
<evidence type="ECO:0000256" key="13">
    <source>
        <dbReference type="SAM" id="SignalP"/>
    </source>
</evidence>
<dbReference type="PROSITE" id="PS01186">
    <property type="entry name" value="EGF_2"/>
    <property type="match status" value="1"/>
</dbReference>
<evidence type="ECO:0000256" key="8">
    <source>
        <dbReference type="ARBA" id="ARBA00022989"/>
    </source>
</evidence>
<dbReference type="InterPro" id="IPR011489">
    <property type="entry name" value="EMI_domain"/>
</dbReference>
<dbReference type="PRINTS" id="PR00011">
    <property type="entry name" value="EGFLAMININ"/>
</dbReference>
<dbReference type="Gene3D" id="2.10.25.10">
    <property type="entry name" value="Laminin"/>
    <property type="match status" value="1"/>
</dbReference>
<evidence type="ECO:0000256" key="1">
    <source>
        <dbReference type="ARBA" id="ARBA00004167"/>
    </source>
</evidence>
<organism evidence="16 17">
    <name type="scientific">Pararge aegeria aegeria</name>
    <dbReference type="NCBI Taxonomy" id="348720"/>
    <lineage>
        <taxon>Eukaryota</taxon>
        <taxon>Metazoa</taxon>
        <taxon>Ecdysozoa</taxon>
        <taxon>Arthropoda</taxon>
        <taxon>Hexapoda</taxon>
        <taxon>Insecta</taxon>
        <taxon>Pterygota</taxon>
        <taxon>Neoptera</taxon>
        <taxon>Endopterygota</taxon>
        <taxon>Lepidoptera</taxon>
        <taxon>Glossata</taxon>
        <taxon>Ditrysia</taxon>
        <taxon>Papilionoidea</taxon>
        <taxon>Nymphalidae</taxon>
        <taxon>Satyrinae</taxon>
        <taxon>Satyrini</taxon>
        <taxon>Parargina</taxon>
        <taxon>Pararge</taxon>
    </lineage>
</organism>
<dbReference type="GO" id="GO:0005886">
    <property type="term" value="C:plasma membrane"/>
    <property type="evidence" value="ECO:0007669"/>
    <property type="project" value="UniProtKB-SubCell"/>
</dbReference>
<evidence type="ECO:0000259" key="14">
    <source>
        <dbReference type="PROSITE" id="PS50026"/>
    </source>
</evidence>
<dbReference type="SMART" id="SM00181">
    <property type="entry name" value="EGF"/>
    <property type="match status" value="4"/>
</dbReference>
<keyword evidence="17" id="KW-1185">Reference proteome</keyword>
<dbReference type="PROSITE" id="PS51041">
    <property type="entry name" value="EMI"/>
    <property type="match status" value="1"/>
</dbReference>
<feature type="domain" description="EGF-like" evidence="14">
    <location>
        <begin position="217"/>
        <end position="252"/>
    </location>
</feature>
<keyword evidence="7" id="KW-0677">Repeat</keyword>
<feature type="disulfide bond" evidence="12">
    <location>
        <begin position="242"/>
        <end position="251"/>
    </location>
</feature>
<dbReference type="AlphaFoldDB" id="A0A8S4RYX8"/>
<keyword evidence="5" id="KW-0812">Transmembrane</keyword>
<feature type="disulfide bond" evidence="12">
    <location>
        <begin position="159"/>
        <end position="168"/>
    </location>
</feature>
<evidence type="ECO:0000313" key="16">
    <source>
        <dbReference type="EMBL" id="CAH2244169.1"/>
    </source>
</evidence>
<dbReference type="Proteomes" id="UP000838756">
    <property type="component" value="Unassembled WGS sequence"/>
</dbReference>
<evidence type="ECO:0000256" key="3">
    <source>
        <dbReference type="ARBA" id="ARBA00022475"/>
    </source>
</evidence>
<keyword evidence="11" id="KW-0325">Glycoprotein</keyword>